<evidence type="ECO:0000256" key="6">
    <source>
        <dbReference type="ARBA" id="ARBA00023128"/>
    </source>
</evidence>
<reference evidence="11" key="1">
    <citation type="submission" date="2021-08" db="EMBL/GenBank/DDBJ databases">
        <authorList>
            <person name="Misof B."/>
            <person name="Oliver O."/>
            <person name="Podsiadlowski L."/>
            <person name="Donath A."/>
            <person name="Peters R."/>
            <person name="Mayer C."/>
            <person name="Rust J."/>
            <person name="Gunkel S."/>
            <person name="Lesny P."/>
            <person name="Martin S."/>
            <person name="Oeyen J.P."/>
            <person name="Petersen M."/>
            <person name="Panagiotis P."/>
            <person name="Wilbrandt J."/>
            <person name="Tanja T."/>
        </authorList>
    </citation>
    <scope>NUCLEOTIDE SEQUENCE</scope>
    <source>
        <strain evidence="11">GBR_01_08_01A</strain>
        <tissue evidence="11">Thorax + abdomen</tissue>
    </source>
</reference>
<feature type="transmembrane region" description="Helical" evidence="10">
    <location>
        <begin position="25"/>
        <end position="45"/>
    </location>
</feature>
<keyword evidence="12" id="KW-1185">Reference proteome</keyword>
<keyword evidence="3 8" id="KW-0812">Transmembrane</keyword>
<dbReference type="Pfam" id="PF00153">
    <property type="entry name" value="Mito_carr"/>
    <property type="match status" value="1"/>
</dbReference>
<dbReference type="Gene3D" id="1.50.40.10">
    <property type="entry name" value="Mitochondrial carrier domain"/>
    <property type="match status" value="1"/>
</dbReference>
<keyword evidence="6" id="KW-0496">Mitochondrion</keyword>
<gene>
    <name evidence="11" type="ORF">KPH14_005311</name>
</gene>
<proteinExistence type="inferred from homology"/>
<dbReference type="AlphaFoldDB" id="A0AAD9VJ88"/>
<dbReference type="GO" id="GO:0043490">
    <property type="term" value="P:malate-aspartate shuttle"/>
    <property type="evidence" value="ECO:0007669"/>
    <property type="project" value="TreeGrafter"/>
</dbReference>
<evidence type="ECO:0000313" key="11">
    <source>
        <dbReference type="EMBL" id="KAK2576648.1"/>
    </source>
</evidence>
<evidence type="ECO:0000256" key="2">
    <source>
        <dbReference type="ARBA" id="ARBA00006375"/>
    </source>
</evidence>
<keyword evidence="9" id="KW-0813">Transport</keyword>
<keyword evidence="4" id="KW-0999">Mitochondrion inner membrane</keyword>
<keyword evidence="5 10" id="KW-1133">Transmembrane helix</keyword>
<organism evidence="11 12">
    <name type="scientific">Odynerus spinipes</name>
    <dbReference type="NCBI Taxonomy" id="1348599"/>
    <lineage>
        <taxon>Eukaryota</taxon>
        <taxon>Metazoa</taxon>
        <taxon>Ecdysozoa</taxon>
        <taxon>Arthropoda</taxon>
        <taxon>Hexapoda</taxon>
        <taxon>Insecta</taxon>
        <taxon>Pterygota</taxon>
        <taxon>Neoptera</taxon>
        <taxon>Endopterygota</taxon>
        <taxon>Hymenoptera</taxon>
        <taxon>Apocrita</taxon>
        <taxon>Aculeata</taxon>
        <taxon>Vespoidea</taxon>
        <taxon>Vespidae</taxon>
        <taxon>Eumeninae</taxon>
        <taxon>Odynerus</taxon>
    </lineage>
</organism>
<dbReference type="EMBL" id="JAIFRP010004405">
    <property type="protein sequence ID" value="KAK2576648.1"/>
    <property type="molecule type" value="Genomic_DNA"/>
</dbReference>
<accession>A0AAD9VJ88</accession>
<dbReference type="InterPro" id="IPR051028">
    <property type="entry name" value="Mito_Solute_Carrier"/>
</dbReference>
<comment type="subcellular location">
    <subcellularLocation>
        <location evidence="1">Mitochondrion inner membrane</location>
        <topology evidence="1">Multi-pass membrane protein</topology>
    </subcellularLocation>
</comment>
<dbReference type="SUPFAM" id="SSF103506">
    <property type="entry name" value="Mitochondrial carrier"/>
    <property type="match status" value="1"/>
</dbReference>
<evidence type="ECO:0000313" key="12">
    <source>
        <dbReference type="Proteomes" id="UP001258017"/>
    </source>
</evidence>
<reference evidence="11" key="2">
    <citation type="journal article" date="2023" name="Commun. Biol.">
        <title>Intrasexual cuticular hydrocarbon dimorphism in a wasp sheds light on hydrocarbon biosynthesis genes in Hymenoptera.</title>
        <authorList>
            <person name="Moris V.C."/>
            <person name="Podsiadlowski L."/>
            <person name="Martin S."/>
            <person name="Oeyen J.P."/>
            <person name="Donath A."/>
            <person name="Petersen M."/>
            <person name="Wilbrandt J."/>
            <person name="Misof B."/>
            <person name="Liedtke D."/>
            <person name="Thamm M."/>
            <person name="Scheiner R."/>
            <person name="Schmitt T."/>
            <person name="Niehuis O."/>
        </authorList>
    </citation>
    <scope>NUCLEOTIDE SEQUENCE</scope>
    <source>
        <strain evidence="11">GBR_01_08_01A</strain>
    </source>
</reference>
<dbReference type="PANTHER" id="PTHR45678">
    <property type="entry name" value="MITOCHONDRIAL 2-OXODICARBOXYLATE CARRIER 1-RELATED"/>
    <property type="match status" value="1"/>
</dbReference>
<keyword evidence="7 8" id="KW-0472">Membrane</keyword>
<evidence type="ECO:0000256" key="4">
    <source>
        <dbReference type="ARBA" id="ARBA00022792"/>
    </source>
</evidence>
<evidence type="ECO:0008006" key="13">
    <source>
        <dbReference type="Google" id="ProtNLM"/>
    </source>
</evidence>
<feature type="transmembrane region" description="Helical" evidence="10">
    <location>
        <begin position="95"/>
        <end position="117"/>
    </location>
</feature>
<dbReference type="InterPro" id="IPR018108">
    <property type="entry name" value="MCP_transmembrane"/>
</dbReference>
<evidence type="ECO:0000256" key="5">
    <source>
        <dbReference type="ARBA" id="ARBA00022989"/>
    </source>
</evidence>
<comment type="caution">
    <text evidence="11">The sequence shown here is derived from an EMBL/GenBank/DDBJ whole genome shotgun (WGS) entry which is preliminary data.</text>
</comment>
<dbReference type="GO" id="GO:0005743">
    <property type="term" value="C:mitochondrial inner membrane"/>
    <property type="evidence" value="ECO:0007669"/>
    <property type="project" value="UniProtKB-SubCell"/>
</dbReference>
<dbReference type="GO" id="GO:0005313">
    <property type="term" value="F:L-glutamate transmembrane transporter activity"/>
    <property type="evidence" value="ECO:0007669"/>
    <property type="project" value="TreeGrafter"/>
</dbReference>
<dbReference type="InterPro" id="IPR023395">
    <property type="entry name" value="MCP_dom_sf"/>
</dbReference>
<evidence type="ECO:0000256" key="1">
    <source>
        <dbReference type="ARBA" id="ARBA00004448"/>
    </source>
</evidence>
<evidence type="ECO:0000256" key="8">
    <source>
        <dbReference type="PROSITE-ProRule" id="PRU00282"/>
    </source>
</evidence>
<evidence type="ECO:0000256" key="9">
    <source>
        <dbReference type="RuleBase" id="RU000488"/>
    </source>
</evidence>
<dbReference type="Proteomes" id="UP001258017">
    <property type="component" value="Unassembled WGS sequence"/>
</dbReference>
<evidence type="ECO:0000256" key="10">
    <source>
        <dbReference type="SAM" id="Phobius"/>
    </source>
</evidence>
<protein>
    <recommendedName>
        <fullName evidence="13">Mitochondrial glutamate carrier 1</fullName>
    </recommendedName>
</protein>
<evidence type="ECO:0000256" key="7">
    <source>
        <dbReference type="ARBA" id="ARBA00023136"/>
    </source>
</evidence>
<name>A0AAD9VJ88_9HYME</name>
<evidence type="ECO:0000256" key="3">
    <source>
        <dbReference type="ARBA" id="ARBA00022692"/>
    </source>
</evidence>
<comment type="similarity">
    <text evidence="2 9">Belongs to the mitochondrial carrier (TC 2.A.29) family.</text>
</comment>
<sequence>MAELEIGIFLTYILEDATIHWAPFPVFWCSFLAGCAAGSTAALLVNPFDVIKTRLQAIKKAPGEPSYDGVIDCIRKTFTNEGPTAFFKGGACRMIVIAPLFGIAQTVYYLGVAEWLLRLK</sequence>
<dbReference type="PROSITE" id="PS50920">
    <property type="entry name" value="SOLCAR"/>
    <property type="match status" value="1"/>
</dbReference>
<feature type="repeat" description="Solcar" evidence="8">
    <location>
        <begin position="25"/>
        <end position="114"/>
    </location>
</feature>
<dbReference type="PANTHER" id="PTHR45678:SF5">
    <property type="entry name" value="AT03939P-RELATED"/>
    <property type="match status" value="1"/>
</dbReference>
<dbReference type="GO" id="GO:0015183">
    <property type="term" value="F:L-aspartate transmembrane transporter activity"/>
    <property type="evidence" value="ECO:0007669"/>
    <property type="project" value="TreeGrafter"/>
</dbReference>